<accession>A0A6A8LRG6</accession>
<dbReference type="AlphaFoldDB" id="A0A6A8LRG6"/>
<dbReference type="PANTHER" id="PTHR30408">
    <property type="entry name" value="TYPE-1 RESTRICTION ENZYME ECOKI SPECIFICITY PROTEIN"/>
    <property type="match status" value="1"/>
</dbReference>
<evidence type="ECO:0000313" key="5">
    <source>
        <dbReference type="EMBL" id="MSE05217.1"/>
    </source>
</evidence>
<protein>
    <recommendedName>
        <fullName evidence="4">Type I restriction modification DNA specificity domain-containing protein</fullName>
    </recommendedName>
</protein>
<name>A0A6A8LRG6_9LACO</name>
<comment type="caution">
    <text evidence="5">The sequence shown here is derived from an EMBL/GenBank/DDBJ whole genome shotgun (WGS) entry which is preliminary data.</text>
</comment>
<organism evidence="5 6">
    <name type="scientific">Ligilactobacillus salivarius</name>
    <dbReference type="NCBI Taxonomy" id="1624"/>
    <lineage>
        <taxon>Bacteria</taxon>
        <taxon>Bacillati</taxon>
        <taxon>Bacillota</taxon>
        <taxon>Bacilli</taxon>
        <taxon>Lactobacillales</taxon>
        <taxon>Lactobacillaceae</taxon>
        <taxon>Ligilactobacillus</taxon>
    </lineage>
</organism>
<dbReference type="InterPro" id="IPR000055">
    <property type="entry name" value="Restrct_endonuc_typeI_TRD"/>
</dbReference>
<reference evidence="5 6" key="1">
    <citation type="submission" date="2019-11" db="EMBL/GenBank/DDBJ databases">
        <title>Draft Genome Sequence of Plant Growth-Promoting Rhizosphere-Associated Bacteria.</title>
        <authorList>
            <person name="Vasilyev I.Y."/>
            <person name="Radchenko V."/>
            <person name="Ilnitskaya E.V."/>
        </authorList>
    </citation>
    <scope>NUCLEOTIDE SEQUENCE [LARGE SCALE GENOMIC DNA]</scope>
    <source>
        <strain evidence="5 6">VRA_1sq_f</strain>
    </source>
</reference>
<keyword evidence="3" id="KW-0238">DNA-binding</keyword>
<evidence type="ECO:0000256" key="2">
    <source>
        <dbReference type="ARBA" id="ARBA00022747"/>
    </source>
</evidence>
<keyword evidence="2" id="KW-0680">Restriction system</keyword>
<dbReference type="CDD" id="cd16961">
    <property type="entry name" value="RMtype1_S_TRD-CR_like"/>
    <property type="match status" value="1"/>
</dbReference>
<dbReference type="GO" id="GO:0003677">
    <property type="term" value="F:DNA binding"/>
    <property type="evidence" value="ECO:0007669"/>
    <property type="project" value="UniProtKB-KW"/>
</dbReference>
<dbReference type="InterPro" id="IPR052021">
    <property type="entry name" value="Type-I_RS_S_subunit"/>
</dbReference>
<evidence type="ECO:0000256" key="3">
    <source>
        <dbReference type="ARBA" id="ARBA00023125"/>
    </source>
</evidence>
<evidence type="ECO:0000313" key="6">
    <source>
        <dbReference type="Proteomes" id="UP000437575"/>
    </source>
</evidence>
<sequence>MFAWEQRKLGEVVNLRGRIGFRGYKQTDLVDKGQGAISFSPADIDEFGNVLNCNNKYISWAKYDESPEIQIAQGDILFTKTASIGKIGYITKLREKATINPQIALITPLKNENGYFIFLSLRLDQFTKKVRNIIGGSSVPTLSQEKLKLLTFMYPDTSEQKEIGDFFKQLDSLIALHQRKPEYTSKLT</sequence>
<dbReference type="Pfam" id="PF01420">
    <property type="entry name" value="Methylase_S"/>
    <property type="match status" value="1"/>
</dbReference>
<evidence type="ECO:0000256" key="1">
    <source>
        <dbReference type="ARBA" id="ARBA00010923"/>
    </source>
</evidence>
<dbReference type="Gene3D" id="3.90.220.20">
    <property type="entry name" value="DNA methylase specificity domains"/>
    <property type="match status" value="1"/>
</dbReference>
<comment type="similarity">
    <text evidence="1">Belongs to the type-I restriction system S methylase family.</text>
</comment>
<dbReference type="EMBL" id="WKKZ01000165">
    <property type="protein sequence ID" value="MSE05217.1"/>
    <property type="molecule type" value="Genomic_DNA"/>
</dbReference>
<dbReference type="Proteomes" id="UP000437575">
    <property type="component" value="Unassembled WGS sequence"/>
</dbReference>
<dbReference type="PANTHER" id="PTHR30408:SF12">
    <property type="entry name" value="TYPE I RESTRICTION ENZYME MJAVIII SPECIFICITY SUBUNIT"/>
    <property type="match status" value="1"/>
</dbReference>
<gene>
    <name evidence="5" type="ORF">GKC34_05125</name>
</gene>
<evidence type="ECO:0000259" key="4">
    <source>
        <dbReference type="Pfam" id="PF01420"/>
    </source>
</evidence>
<dbReference type="SUPFAM" id="SSF116734">
    <property type="entry name" value="DNA methylase specificity domain"/>
    <property type="match status" value="1"/>
</dbReference>
<dbReference type="InterPro" id="IPR044946">
    <property type="entry name" value="Restrct_endonuc_typeI_TRD_sf"/>
</dbReference>
<dbReference type="GO" id="GO:0009307">
    <property type="term" value="P:DNA restriction-modification system"/>
    <property type="evidence" value="ECO:0007669"/>
    <property type="project" value="UniProtKB-KW"/>
</dbReference>
<proteinExistence type="inferred from homology"/>
<feature type="domain" description="Type I restriction modification DNA specificity" evidence="4">
    <location>
        <begin position="4"/>
        <end position="182"/>
    </location>
</feature>